<evidence type="ECO:0000256" key="1">
    <source>
        <dbReference type="SAM" id="Phobius"/>
    </source>
</evidence>
<organism evidence="2 3">
    <name type="scientific">Alteromonas profundi</name>
    <dbReference type="NCBI Taxonomy" id="2696062"/>
    <lineage>
        <taxon>Bacteria</taxon>
        <taxon>Pseudomonadati</taxon>
        <taxon>Pseudomonadota</taxon>
        <taxon>Gammaproteobacteria</taxon>
        <taxon>Alteromonadales</taxon>
        <taxon>Alteromonadaceae</taxon>
        <taxon>Alteromonas/Salinimonas group</taxon>
        <taxon>Alteromonas</taxon>
    </lineage>
</organism>
<gene>
    <name evidence="2" type="ORF">GTH32_15460</name>
</gene>
<feature type="transmembrane region" description="Helical" evidence="1">
    <location>
        <begin position="76"/>
        <end position="100"/>
    </location>
</feature>
<dbReference type="AlphaFoldDB" id="A0A7X5LNF8"/>
<dbReference type="RefSeq" id="WP_163087402.1">
    <property type="nucleotide sequence ID" value="NZ_JAAAWN010000024.1"/>
</dbReference>
<proteinExistence type="predicted"/>
<protein>
    <submittedName>
        <fullName evidence="2">Uncharacterized protein</fullName>
    </submittedName>
</protein>
<name>A0A7X5LNF8_9ALTE</name>
<evidence type="ECO:0000313" key="2">
    <source>
        <dbReference type="EMBL" id="NDV92571.1"/>
    </source>
</evidence>
<dbReference type="EMBL" id="JAAAWN010000024">
    <property type="protein sequence ID" value="NDV92571.1"/>
    <property type="molecule type" value="Genomic_DNA"/>
</dbReference>
<accession>A0A7X5LNF8</accession>
<keyword evidence="3" id="KW-1185">Reference proteome</keyword>
<evidence type="ECO:0000313" key="3">
    <source>
        <dbReference type="Proteomes" id="UP000470213"/>
    </source>
</evidence>
<sequence>MKNFLIAVVIAVIIVNCIGSALSGLLDIHLYQAGTNLASWESMALLSVIGVVMVVVGFIVALSVVGTILLAVGAGFFALLAVGVGAFWPIIVVALLIYALRRKGPRTTTADHGV</sequence>
<dbReference type="Proteomes" id="UP000470213">
    <property type="component" value="Unassembled WGS sequence"/>
</dbReference>
<reference evidence="2 3" key="1">
    <citation type="submission" date="2020-01" db="EMBL/GenBank/DDBJ databases">
        <authorList>
            <person name="Chen J."/>
            <person name="Zhu S."/>
            <person name="Yang J."/>
        </authorList>
    </citation>
    <scope>NUCLEOTIDE SEQUENCE [LARGE SCALE GENOMIC DNA]</scope>
    <source>
        <strain evidence="2 3">345S023</strain>
    </source>
</reference>
<comment type="caution">
    <text evidence="2">The sequence shown here is derived from an EMBL/GenBank/DDBJ whole genome shotgun (WGS) entry which is preliminary data.</text>
</comment>
<feature type="transmembrane region" description="Helical" evidence="1">
    <location>
        <begin position="43"/>
        <end position="70"/>
    </location>
</feature>
<keyword evidence="1" id="KW-0812">Transmembrane</keyword>
<keyword evidence="1" id="KW-1133">Transmembrane helix</keyword>
<feature type="transmembrane region" description="Helical" evidence="1">
    <location>
        <begin position="6"/>
        <end position="31"/>
    </location>
</feature>
<keyword evidence="1" id="KW-0472">Membrane</keyword>